<dbReference type="Pfam" id="PF24401">
    <property type="entry name" value="iHD-CE"/>
    <property type="match status" value="1"/>
</dbReference>
<evidence type="ECO:0000313" key="6">
    <source>
        <dbReference type="Proteomes" id="UP001596523"/>
    </source>
</evidence>
<feature type="region of interest" description="Disordered" evidence="1">
    <location>
        <begin position="250"/>
        <end position="269"/>
    </location>
</feature>
<dbReference type="Gene3D" id="3.40.50.1460">
    <property type="match status" value="1"/>
</dbReference>
<feature type="compositionally biased region" description="Polar residues" evidence="1">
    <location>
        <begin position="1121"/>
        <end position="1132"/>
    </location>
</feature>
<evidence type="ECO:0000259" key="2">
    <source>
        <dbReference type="Pfam" id="PF00656"/>
    </source>
</evidence>
<dbReference type="InterPro" id="IPR056507">
    <property type="entry name" value="wHTH-HSP90_Na-assoc"/>
</dbReference>
<comment type="caution">
    <text evidence="5">The sequence shown here is derived from an EMBL/GenBank/DDBJ whole genome shotgun (WGS) entry which is preliminary data.</text>
</comment>
<dbReference type="Gene3D" id="3.30.565.10">
    <property type="entry name" value="Histidine kinase-like ATPase, C-terminal domain"/>
    <property type="match status" value="1"/>
</dbReference>
<sequence>MVRHKALLVGAAAYEAPGVSPLPFVPKDLERMRTALLARGFQQARVVEAPWVTPNVINGEVVSFLAAAGPGDRLLIVLSGHGVHFEGRDYLVPEDVRGAVEPFAAECVEIGWQKELEGTRAEQVVFLIDACREGIERDTKGVEAWGRRKVAAALRRKVVYVYGCSRAQVARFVRATDRVREGHTPGIEPGESFSLFSRAVTDALAEPGSTLADVLAFVQRRIDELHIAYGKPGRAQSVLTVAEEPGGAAGESGRLALFPPSADEESRGTRRQTWADAVTGHYAWQLVDQSGFPAADEVRQDCGRLAAHLATLYTEAARTVDGDPWHDAELAERTTERADFLLRRIGDQTALSPTEAALIAVLPFASQTHWTRQTAKETGTETVQQASRHSLLSGERFQEVLQRFPRLERRLRGLTDTASADAIRWWSLHQWLRQDPAAYVCDLPEPAAAATGFAPGLPPGPPGPPPGPPPGLRWLREELAPERLTRYFKEQRIAPGAVPGSSRGTDLQDERQVASSTKDEHAVRERLVSALLKAAHALAVEPAALPETVVEHLGISDSVSLPALHLTLRRSRWIPSGAGRSLDALCQHPAVELALKRHAELVDVLLRDINNHASRTGSSLAVLRTLPPYANGHDVRPSGSAPANLSTGIRFRLDDDRVQELLMGEQLYGDRALAIRELYQNALDACRYRAARTAYLLRTGRNLAPWVGRISFTQGTDDTGRAFLECADNGIGMGVMELSRAFSRGGSRFVDLPEYIEEGALWSALDPPVVLDPVSRFGLGVLSYFMLADELTVHTCRLDREGRPGHRLKVTIAGPGNLFRVEDLGPGAEAGTTVRLHAPSGLSMPSCVRELADYLWASPFTVEAADEAVRQVWEAGELAVRPPDPPTPPAWVAPPPTSRDPIARPTPYVWYAHEESMTPGYGYGPRRPELPRTVAGTDGQRVWWTSGNGAVLVDGIAVDQRLFGRAVDLRGPDRASLSVDRKRIQYTDDHAIHELSRAAVPDLIAHPELLTPGWLETLLVDDPALGDEIAVQAAGTDFKWRPPGWSFSARHIGFFPPDLLLLPSVTGSFPKAQGRHRESARLLLLDVPEPVLRWRLRVLHGLPPAEPLSSARPSDIALLSASGTTPTGQWASQLREAAERHPAVGPPEDDVPEPPPPPPYGAYNSYGYPPASEVQALGSYFAWLPADRQVTIDQLLDRSWHLQRPVAEIADRLRALGYPVAELGPLADATPHDLLLLRIVTPTRAGMGVPPPFPPNPERRTFPRPPLPNGAWLTPGSVVHQAQLLAQVHPQSQPEAAAARLATLGFRPPERALDWPERTELDMKLAAELMWHPDATVHHVDDATAITRGQLLCAAGHLQLSPAETARRLEEELGFTVWDPEPPQEVPGPLVTLLQLPWLFLPRTRTLPAARSDPMPPYGSGPMEAVQVPWSTEEAAGLAELGYVLEGTPGAEPLSAVEPIWLHPAQVISPSLLRIAAAHAGRTVEEFHAALGTSPDGVGLQLPHLDDHPLDELLIARLSTPLPGDHPDPRPGTGHHIRLAELASAALALSRPFREVTAAASRLGFRHEAEDWF</sequence>
<dbReference type="SUPFAM" id="SSF55874">
    <property type="entry name" value="ATPase domain of HSP90 chaperone/DNA topoisomerase II/histidine kinase"/>
    <property type="match status" value="1"/>
</dbReference>
<gene>
    <name evidence="5" type="ORF">ACFQVC_19440</name>
</gene>
<dbReference type="Pfam" id="PF00656">
    <property type="entry name" value="Peptidase_C14"/>
    <property type="match status" value="1"/>
</dbReference>
<feature type="compositionally biased region" description="Pro residues" evidence="1">
    <location>
        <begin position="882"/>
        <end position="898"/>
    </location>
</feature>
<evidence type="ECO:0000313" key="5">
    <source>
        <dbReference type="EMBL" id="MFC7306386.1"/>
    </source>
</evidence>
<protein>
    <submittedName>
        <fullName evidence="5">Caspase family protein</fullName>
    </submittedName>
</protein>
<organism evidence="5 6">
    <name type="scientific">Streptomyces monticola</name>
    <dbReference type="NCBI Taxonomy" id="2666263"/>
    <lineage>
        <taxon>Bacteria</taxon>
        <taxon>Bacillati</taxon>
        <taxon>Actinomycetota</taxon>
        <taxon>Actinomycetes</taxon>
        <taxon>Kitasatosporales</taxon>
        <taxon>Streptomycetaceae</taxon>
        <taxon>Streptomyces</taxon>
    </lineage>
</organism>
<feature type="region of interest" description="Disordered" evidence="1">
    <location>
        <begin position="879"/>
        <end position="899"/>
    </location>
</feature>
<dbReference type="EMBL" id="JBHTCF010000007">
    <property type="protein sequence ID" value="MFC7306386.1"/>
    <property type="molecule type" value="Genomic_DNA"/>
</dbReference>
<feature type="domain" description="wHTH-Hsp90 Na associated" evidence="4">
    <location>
        <begin position="1183"/>
        <end position="1218"/>
    </location>
</feature>
<reference evidence="6" key="1">
    <citation type="journal article" date="2019" name="Int. J. Syst. Evol. Microbiol.">
        <title>The Global Catalogue of Microorganisms (GCM) 10K type strain sequencing project: providing services to taxonomists for standard genome sequencing and annotation.</title>
        <authorList>
            <consortium name="The Broad Institute Genomics Platform"/>
            <consortium name="The Broad Institute Genome Sequencing Center for Infectious Disease"/>
            <person name="Wu L."/>
            <person name="Ma J."/>
        </authorList>
    </citation>
    <scope>NUCLEOTIDE SEQUENCE [LARGE SCALE GENOMIC DNA]</scope>
    <source>
        <strain evidence="6">SYNS20</strain>
    </source>
</reference>
<dbReference type="Proteomes" id="UP001596523">
    <property type="component" value="Unassembled WGS sequence"/>
</dbReference>
<feature type="compositionally biased region" description="Basic and acidic residues" evidence="1">
    <location>
        <begin position="506"/>
        <end position="520"/>
    </location>
</feature>
<dbReference type="RefSeq" id="WP_381831736.1">
    <property type="nucleotide sequence ID" value="NZ_JBHTCF010000007.1"/>
</dbReference>
<proteinExistence type="predicted"/>
<evidence type="ECO:0000256" key="1">
    <source>
        <dbReference type="SAM" id="MobiDB-lite"/>
    </source>
</evidence>
<evidence type="ECO:0000259" key="3">
    <source>
        <dbReference type="Pfam" id="PF24401"/>
    </source>
</evidence>
<dbReference type="InterPro" id="IPR011600">
    <property type="entry name" value="Pept_C14_caspase"/>
</dbReference>
<accession>A0ABW2JJT3</accession>
<name>A0ABW2JJT3_9ACTN</name>
<feature type="domain" description="iHD-CE" evidence="3">
    <location>
        <begin position="274"/>
        <end position="638"/>
    </location>
</feature>
<keyword evidence="6" id="KW-1185">Reference proteome</keyword>
<dbReference type="InterPro" id="IPR056506">
    <property type="entry name" value="iHD-CE"/>
</dbReference>
<dbReference type="InterPro" id="IPR029030">
    <property type="entry name" value="Caspase-like_dom_sf"/>
</dbReference>
<evidence type="ECO:0000259" key="4">
    <source>
        <dbReference type="Pfam" id="PF24410"/>
    </source>
</evidence>
<feature type="region of interest" description="Disordered" evidence="1">
    <location>
        <begin position="1119"/>
        <end position="1161"/>
    </location>
</feature>
<dbReference type="SUPFAM" id="SSF52129">
    <property type="entry name" value="Caspase-like"/>
    <property type="match status" value="1"/>
</dbReference>
<feature type="domain" description="Peptidase C14 caspase" evidence="2">
    <location>
        <begin position="3"/>
        <end position="223"/>
    </location>
</feature>
<dbReference type="Pfam" id="PF24410">
    <property type="entry name" value="wHTH-HSP90_Na-assoc"/>
    <property type="match status" value="1"/>
</dbReference>
<dbReference type="InterPro" id="IPR036890">
    <property type="entry name" value="HATPase_C_sf"/>
</dbReference>
<feature type="region of interest" description="Disordered" evidence="1">
    <location>
        <begin position="495"/>
        <end position="520"/>
    </location>
</feature>